<dbReference type="InterPro" id="IPR051398">
    <property type="entry name" value="Polysacch_Deacetylase"/>
</dbReference>
<organism evidence="1 2">
    <name type="scientific">Polaribacter sejongensis</name>
    <dbReference type="NCBI Taxonomy" id="985043"/>
    <lineage>
        <taxon>Bacteria</taxon>
        <taxon>Pseudomonadati</taxon>
        <taxon>Bacteroidota</taxon>
        <taxon>Flavobacteriia</taxon>
        <taxon>Flavobacteriales</taxon>
        <taxon>Flavobacteriaceae</taxon>
    </lineage>
</organism>
<dbReference type="AlphaFoldDB" id="A0AAJ1QXH3"/>
<dbReference type="GO" id="GO:0005975">
    <property type="term" value="P:carbohydrate metabolic process"/>
    <property type="evidence" value="ECO:0007669"/>
    <property type="project" value="InterPro"/>
</dbReference>
<accession>A0AAJ1QXH3</accession>
<dbReference type="Proteomes" id="UP001228636">
    <property type="component" value="Unassembled WGS sequence"/>
</dbReference>
<gene>
    <name evidence="1" type="ORF">QWY81_10675</name>
</gene>
<dbReference type="PANTHER" id="PTHR34216">
    <property type="match status" value="1"/>
</dbReference>
<dbReference type="RefSeq" id="WP_261972685.1">
    <property type="nucleotide sequence ID" value="NZ_CP103460.1"/>
</dbReference>
<sequence length="338" mass="39724">MHFKEDLFKFSIIYNIIPLKLLLKLSKKNIIFPFYHFVNDGENSLVNNLYKPKTKEQFIKDIQYLKKHFTSLSVKDLKQEKSNLDNFGFFLSFDDGLANFYKIVAPILLKEKIFCINFLNSNFIDNKQLFYRYKVNLSINYIRENTLSIDQIEAINDLFDLDFFNKEDICTLLRKVSINESNILDKLSKILKISFSEFLINKKPYLSGLQVLKLKEKGFDFGAHSKNHPRYSQISVKDQLLETVESVEVIKTQFNLDDSFFSFPFSDDGVKNDFFNKIKSKKITTFGSAGLKDEDISSHFQRIPMEYNSIYSAETIIKGELIFYIIKKILNKHKIQRD</sequence>
<dbReference type="SUPFAM" id="SSF88713">
    <property type="entry name" value="Glycoside hydrolase/deacetylase"/>
    <property type="match status" value="1"/>
</dbReference>
<evidence type="ECO:0000313" key="2">
    <source>
        <dbReference type="Proteomes" id="UP001228636"/>
    </source>
</evidence>
<name>A0AAJ1QXH3_9FLAO</name>
<dbReference type="Gene3D" id="3.20.20.370">
    <property type="entry name" value="Glycoside hydrolase/deacetylase"/>
    <property type="match status" value="1"/>
</dbReference>
<evidence type="ECO:0000313" key="1">
    <source>
        <dbReference type="EMBL" id="MDN3619915.1"/>
    </source>
</evidence>
<dbReference type="PANTHER" id="PTHR34216:SF3">
    <property type="entry name" value="POLY-BETA-1,6-N-ACETYL-D-GLUCOSAMINE N-DEACETYLASE"/>
    <property type="match status" value="1"/>
</dbReference>
<dbReference type="CDD" id="cd10918">
    <property type="entry name" value="CE4_NodB_like_5s_6s"/>
    <property type="match status" value="1"/>
</dbReference>
<reference evidence="1 2" key="1">
    <citation type="journal article" date="2014" name="Int. J. Syst. Evol. Microbiol.">
        <title>Complete genome sequence of Corynebacterium casei LMG S-19264T (=DSM 44701T), isolated from a smear-ripened cheese.</title>
        <authorList>
            <consortium name="US DOE Joint Genome Institute (JGI-PGF)"/>
            <person name="Walter F."/>
            <person name="Albersmeier A."/>
            <person name="Kalinowski J."/>
            <person name="Ruckert C."/>
        </authorList>
    </citation>
    <scope>NUCLEOTIDE SEQUENCE [LARGE SCALE GENOMIC DNA]</scope>
    <source>
        <strain evidence="1 2">CECT 8670</strain>
    </source>
</reference>
<dbReference type="EMBL" id="JAUFQH010000008">
    <property type="protein sequence ID" value="MDN3619915.1"/>
    <property type="molecule type" value="Genomic_DNA"/>
</dbReference>
<keyword evidence="1" id="KW-0378">Hydrolase</keyword>
<dbReference type="InterPro" id="IPR011330">
    <property type="entry name" value="Glyco_hydro/deAcase_b/a-brl"/>
</dbReference>
<proteinExistence type="predicted"/>
<dbReference type="EC" id="3.-.-.-" evidence="1"/>
<comment type="caution">
    <text evidence="1">The sequence shown here is derived from an EMBL/GenBank/DDBJ whole genome shotgun (WGS) entry which is preliminary data.</text>
</comment>
<dbReference type="GO" id="GO:0016787">
    <property type="term" value="F:hydrolase activity"/>
    <property type="evidence" value="ECO:0007669"/>
    <property type="project" value="UniProtKB-KW"/>
</dbReference>
<protein>
    <submittedName>
        <fullName evidence="1">Polysaccharide deacetylase family protein</fullName>
        <ecNumber evidence="1">3.-.-.-</ecNumber>
    </submittedName>
</protein>